<evidence type="ECO:0000256" key="1">
    <source>
        <dbReference type="ARBA" id="ARBA00023002"/>
    </source>
</evidence>
<evidence type="ECO:0000313" key="2">
    <source>
        <dbReference type="EMBL" id="EGQ26802.1"/>
    </source>
</evidence>
<dbReference type="HOGENOM" id="CLU_2958497_0_0_9"/>
<proteinExistence type="predicted"/>
<gene>
    <name evidence="2" type="primary">mmsA3</name>
    <name evidence="2" type="ORF">HMPREF9372_1193</name>
</gene>
<organism evidence="2 3">
    <name type="scientific">Sporosarcina newyorkensis 2681</name>
    <dbReference type="NCBI Taxonomy" id="1027292"/>
    <lineage>
        <taxon>Bacteria</taxon>
        <taxon>Bacillati</taxon>
        <taxon>Bacillota</taxon>
        <taxon>Bacilli</taxon>
        <taxon>Bacillales</taxon>
        <taxon>Caryophanaceae</taxon>
        <taxon>Sporosarcina</taxon>
    </lineage>
</organism>
<comment type="caution">
    <text evidence="2">The sequence shown here is derived from an EMBL/GenBank/DDBJ whole genome shotgun (WGS) entry which is preliminary data.</text>
</comment>
<evidence type="ECO:0000313" key="3">
    <source>
        <dbReference type="Proteomes" id="UP000005316"/>
    </source>
</evidence>
<dbReference type="InterPro" id="IPR016161">
    <property type="entry name" value="Ald_DH/histidinol_DH"/>
</dbReference>
<name>F9DQW3_9BACL</name>
<reference evidence="2 3" key="1">
    <citation type="submission" date="2011-04" db="EMBL/GenBank/DDBJ databases">
        <authorList>
            <person name="Muzny D."/>
            <person name="Qin X."/>
            <person name="Deng J."/>
            <person name="Jiang H."/>
            <person name="Liu Y."/>
            <person name="Qu J."/>
            <person name="Song X.-Z."/>
            <person name="Zhang L."/>
            <person name="Thornton R."/>
            <person name="Coyle M."/>
            <person name="Francisco L."/>
            <person name="Jackson L."/>
            <person name="Javaid M."/>
            <person name="Korchina V."/>
            <person name="Kovar C."/>
            <person name="Mata R."/>
            <person name="Mathew T."/>
            <person name="Ngo R."/>
            <person name="Nguyen L."/>
            <person name="Nguyen N."/>
            <person name="Okwuonu G."/>
            <person name="Ongeri F."/>
            <person name="Pham C."/>
            <person name="Simmons D."/>
            <person name="Wilczek-Boney K."/>
            <person name="Hale W."/>
            <person name="Jakkamsetti A."/>
            <person name="Pham P."/>
            <person name="Ruth R."/>
            <person name="San Lucas F."/>
            <person name="Warren J."/>
            <person name="Zhang J."/>
            <person name="Zhao Z."/>
            <person name="Zhou C."/>
            <person name="Zhu D."/>
            <person name="Lee S."/>
            <person name="Bess C."/>
            <person name="Blankenburg K."/>
            <person name="Forbes L."/>
            <person name="Fu Q."/>
            <person name="Gubbala S."/>
            <person name="Hirani K."/>
            <person name="Jayaseelan J.C."/>
            <person name="Lara F."/>
            <person name="Munidasa M."/>
            <person name="Palculict T."/>
            <person name="Patil S."/>
            <person name="Pu L.-L."/>
            <person name="Saada N."/>
            <person name="Tang L."/>
            <person name="Weissenberger G."/>
            <person name="Zhu Y."/>
            <person name="Hemphill L."/>
            <person name="Shang Y."/>
            <person name="Youmans B."/>
            <person name="Ayvaz T."/>
            <person name="Ross M."/>
            <person name="Santibanez J."/>
            <person name="Aqrawi P."/>
            <person name="Gross S."/>
            <person name="Joshi V."/>
            <person name="Fowler G."/>
            <person name="Nazareth L."/>
            <person name="Reid J."/>
            <person name="Worley K."/>
            <person name="Petrosino J."/>
            <person name="Highlander S."/>
            <person name="Gibbs R."/>
        </authorList>
    </citation>
    <scope>NUCLEOTIDE SEQUENCE [LARGE SCALE GENOMIC DNA]</scope>
    <source>
        <strain evidence="2 3">2681</strain>
    </source>
</reference>
<dbReference type="Proteomes" id="UP000005316">
    <property type="component" value="Unassembled WGS sequence"/>
</dbReference>
<dbReference type="GO" id="GO:0004491">
    <property type="term" value="F:methylmalonate-semialdehyde dehydrogenase (acylating, NAD) activity"/>
    <property type="evidence" value="ECO:0007669"/>
    <property type="project" value="UniProtKB-EC"/>
</dbReference>
<dbReference type="AlphaFoldDB" id="F9DQW3"/>
<dbReference type="InterPro" id="IPR016162">
    <property type="entry name" value="Ald_DH_N"/>
</dbReference>
<dbReference type="Gene3D" id="3.40.605.10">
    <property type="entry name" value="Aldehyde Dehydrogenase, Chain A, domain 1"/>
    <property type="match status" value="1"/>
</dbReference>
<dbReference type="EC" id="1.2.1.27" evidence="2"/>
<sequence>MQTVNVKTLTHFINGEKVEGKSGRFGDVYNPSLGEKIAEVPLASTEEVNQVIEFAKKSI</sequence>
<dbReference type="SUPFAM" id="SSF53720">
    <property type="entry name" value="ALDH-like"/>
    <property type="match status" value="1"/>
</dbReference>
<dbReference type="EMBL" id="AFPZ01000030">
    <property type="protein sequence ID" value="EGQ26802.1"/>
    <property type="molecule type" value="Genomic_DNA"/>
</dbReference>
<accession>F9DQW3</accession>
<protein>
    <submittedName>
        <fullName evidence="2">Methylmalonate-semialdehyde dehydrogenase</fullName>
        <ecNumber evidence="2">1.2.1.27</ecNumber>
    </submittedName>
</protein>
<dbReference type="eggNOG" id="COG1012">
    <property type="taxonomic scope" value="Bacteria"/>
</dbReference>
<keyword evidence="1 2" id="KW-0560">Oxidoreductase</keyword>